<evidence type="ECO:0000313" key="10">
    <source>
        <dbReference type="Proteomes" id="UP001454036"/>
    </source>
</evidence>
<keyword evidence="10" id="KW-1185">Reference proteome</keyword>
<protein>
    <recommendedName>
        <fullName evidence="8">BURP domain-containing protein</fullName>
    </recommendedName>
</protein>
<dbReference type="SMART" id="SM01045">
    <property type="entry name" value="BURP"/>
    <property type="match status" value="1"/>
</dbReference>
<organism evidence="9 10">
    <name type="scientific">Lithospermum erythrorhizon</name>
    <name type="common">Purple gromwell</name>
    <name type="synonym">Lithospermum officinale var. erythrorhizon</name>
    <dbReference type="NCBI Taxonomy" id="34254"/>
    <lineage>
        <taxon>Eukaryota</taxon>
        <taxon>Viridiplantae</taxon>
        <taxon>Streptophyta</taxon>
        <taxon>Embryophyta</taxon>
        <taxon>Tracheophyta</taxon>
        <taxon>Spermatophyta</taxon>
        <taxon>Magnoliopsida</taxon>
        <taxon>eudicotyledons</taxon>
        <taxon>Gunneridae</taxon>
        <taxon>Pentapetalae</taxon>
        <taxon>asterids</taxon>
        <taxon>lamiids</taxon>
        <taxon>Boraginales</taxon>
        <taxon>Boraginaceae</taxon>
        <taxon>Boraginoideae</taxon>
        <taxon>Lithospermeae</taxon>
        <taxon>Lithospermum</taxon>
    </lineage>
</organism>
<dbReference type="AlphaFoldDB" id="A0AAV3RHE2"/>
<evidence type="ECO:0000313" key="9">
    <source>
        <dbReference type="EMBL" id="GAA0175151.1"/>
    </source>
</evidence>
<comment type="caution">
    <text evidence="9">The sequence shown here is derived from an EMBL/GenBank/DDBJ whole genome shotgun (WGS) entry which is preliminary data.</text>
</comment>
<keyword evidence="3" id="KW-0134">Cell wall</keyword>
<evidence type="ECO:0000256" key="4">
    <source>
        <dbReference type="ARBA" id="ARBA00022523"/>
    </source>
</evidence>
<dbReference type="EMBL" id="BAABME010009430">
    <property type="protein sequence ID" value="GAA0175151.1"/>
    <property type="molecule type" value="Genomic_DNA"/>
</dbReference>
<keyword evidence="6" id="KW-0325">Glycoprotein</keyword>
<dbReference type="Proteomes" id="UP001454036">
    <property type="component" value="Unassembled WGS sequence"/>
</dbReference>
<evidence type="ECO:0000256" key="7">
    <source>
        <dbReference type="SAM" id="SignalP"/>
    </source>
</evidence>
<dbReference type="InterPro" id="IPR004873">
    <property type="entry name" value="BURP_dom"/>
</dbReference>
<dbReference type="PANTHER" id="PTHR31458">
    <property type="entry name" value="POLYGALACTURONASE 1 BETA-LIKE PROTEIN 2"/>
    <property type="match status" value="1"/>
</dbReference>
<dbReference type="PROSITE" id="PS51277">
    <property type="entry name" value="BURP"/>
    <property type="match status" value="1"/>
</dbReference>
<dbReference type="PANTHER" id="PTHR31458:SF19">
    <property type="entry name" value="POLYGALACTURONASE 1 BETA-LIKE PROTEIN 3"/>
    <property type="match status" value="1"/>
</dbReference>
<feature type="signal peptide" evidence="7">
    <location>
        <begin position="1"/>
        <end position="31"/>
    </location>
</feature>
<sequence length="630" mass="69423">MKMDSKIKIHSSLLFYFLFLSALLEVNITLAAKENPLTAKASLTRYWNKQITNSNPNNFPFILSKASPLSTIDSAFYTKLITQKALSSHLTSFCSSAKILCFLDSQPTINTPTKDANFKSYNNKGFANYGGRRRGGIDTFKSYSDGANFANGQFTTYSKGAINHQEGFSSYAQDGNVGSANFSSYAATTSGGSGDFKSYLPRVNVPNLRFASYDSSSNKHKLSFTSYVEDTNSGNQAFISYAKNGKSAPLEFNNYGTTSNVMGSSFTGYNELGTMANDSFKMYSSNANNPGNGFNSYGTGVKKGGIDTFTSYRDDANAGKDTFQFYGKNSNGEKADFVNYGNSFNEGLDTFKGYGQGSINQRSNFKIYGVKNSFKEYDKKGHASFSLYTKPANKPGSSKVGKSKKMWGVEEGKFFREFMLREGTTMKMPDIQDKMPKRSFLPRSISSKLPFSSGDLNEMKRLFNTGDNSTLERLMMNTLVECERPPSIGETKKCVASAEDIIDFAVTVLGHNVVVRTTVNVKGSKRNVMIGKVTRINGGKVTTSVSCHQSLYPYLVYYCHSVPKVRVYETDILEVESKAKINHAVAICHVDTSSWSPGHGAFVALGSGPGLIEVCHWIFENDMTWNTADY</sequence>
<keyword evidence="5 7" id="KW-0732">Signal</keyword>
<dbReference type="InterPro" id="IPR051897">
    <property type="entry name" value="PG-associated_BURP"/>
</dbReference>
<gene>
    <name evidence="9" type="ORF">LIER_28386</name>
</gene>
<comment type="subcellular location">
    <subcellularLocation>
        <location evidence="1">Secreted</location>
        <location evidence="1">Cell wall</location>
    </subcellularLocation>
    <subcellularLocation>
        <location evidence="2">Secreted</location>
        <location evidence="2">Extracellular space</location>
        <location evidence="2">Apoplast</location>
    </subcellularLocation>
</comment>
<dbReference type="Pfam" id="PF03181">
    <property type="entry name" value="BURP"/>
    <property type="match status" value="1"/>
</dbReference>
<accession>A0AAV3RHE2</accession>
<evidence type="ECO:0000256" key="3">
    <source>
        <dbReference type="ARBA" id="ARBA00022512"/>
    </source>
</evidence>
<name>A0AAV3RHE2_LITER</name>
<evidence type="ECO:0000256" key="2">
    <source>
        <dbReference type="ARBA" id="ARBA00004271"/>
    </source>
</evidence>
<keyword evidence="4" id="KW-0052">Apoplast</keyword>
<dbReference type="GO" id="GO:0048046">
    <property type="term" value="C:apoplast"/>
    <property type="evidence" value="ECO:0007669"/>
    <property type="project" value="UniProtKB-SubCell"/>
</dbReference>
<keyword evidence="3" id="KW-0964">Secreted</keyword>
<evidence type="ECO:0000256" key="5">
    <source>
        <dbReference type="ARBA" id="ARBA00022729"/>
    </source>
</evidence>
<proteinExistence type="predicted"/>
<reference evidence="9 10" key="1">
    <citation type="submission" date="2024-01" db="EMBL/GenBank/DDBJ databases">
        <title>The complete chloroplast genome sequence of Lithospermum erythrorhizon: insights into the phylogenetic relationship among Boraginaceae species and the maternal lineages of purple gromwells.</title>
        <authorList>
            <person name="Okada T."/>
            <person name="Watanabe K."/>
        </authorList>
    </citation>
    <scope>NUCLEOTIDE SEQUENCE [LARGE SCALE GENOMIC DNA]</scope>
</reference>
<feature type="domain" description="BURP" evidence="8">
    <location>
        <begin position="414"/>
        <end position="628"/>
    </location>
</feature>
<evidence type="ECO:0000256" key="1">
    <source>
        <dbReference type="ARBA" id="ARBA00004191"/>
    </source>
</evidence>
<feature type="chain" id="PRO_5043831141" description="BURP domain-containing protein" evidence="7">
    <location>
        <begin position="32"/>
        <end position="630"/>
    </location>
</feature>
<evidence type="ECO:0000259" key="8">
    <source>
        <dbReference type="PROSITE" id="PS51277"/>
    </source>
</evidence>
<evidence type="ECO:0000256" key="6">
    <source>
        <dbReference type="ARBA" id="ARBA00023180"/>
    </source>
</evidence>